<proteinExistence type="predicted"/>
<evidence type="ECO:0000313" key="1">
    <source>
        <dbReference type="EMBL" id="SFB79268.1"/>
    </source>
</evidence>
<accession>A0A1I1E224</accession>
<gene>
    <name evidence="1" type="ORF">SAMN05660443_0161</name>
</gene>
<organism evidence="1 2">
    <name type="scientific">Marinospirillum celere</name>
    <dbReference type="NCBI Taxonomy" id="1122252"/>
    <lineage>
        <taxon>Bacteria</taxon>
        <taxon>Pseudomonadati</taxon>
        <taxon>Pseudomonadota</taxon>
        <taxon>Gammaproteobacteria</taxon>
        <taxon>Oceanospirillales</taxon>
        <taxon>Oceanospirillaceae</taxon>
        <taxon>Marinospirillum</taxon>
    </lineage>
</organism>
<evidence type="ECO:0000313" key="2">
    <source>
        <dbReference type="Proteomes" id="UP000199058"/>
    </source>
</evidence>
<dbReference type="Proteomes" id="UP000199058">
    <property type="component" value="Unassembled WGS sequence"/>
</dbReference>
<evidence type="ECO:0008006" key="3">
    <source>
        <dbReference type="Google" id="ProtNLM"/>
    </source>
</evidence>
<protein>
    <recommendedName>
        <fullName evidence="3">DUF4351 domain-containing protein</fullName>
    </recommendedName>
</protein>
<keyword evidence="2" id="KW-1185">Reference proteome</keyword>
<dbReference type="EMBL" id="FOLH01000001">
    <property type="protein sequence ID" value="SFB79268.1"/>
    <property type="molecule type" value="Genomic_DNA"/>
</dbReference>
<dbReference type="RefSeq" id="WP_091957765.1">
    <property type="nucleotide sequence ID" value="NZ_FOLH01000001.1"/>
</dbReference>
<sequence length="67" mass="7550">MAGFAERYIEEGIVKGETQTLLKQIKLKFGNPPAWVEAKLNDANTDQLDRWVAGILTANNLDELFKD</sequence>
<dbReference type="AlphaFoldDB" id="A0A1I1E224"/>
<reference evidence="1 2" key="1">
    <citation type="submission" date="2016-10" db="EMBL/GenBank/DDBJ databases">
        <authorList>
            <person name="de Groot N.N."/>
        </authorList>
    </citation>
    <scope>NUCLEOTIDE SEQUENCE [LARGE SCALE GENOMIC DNA]</scope>
    <source>
        <strain evidence="1 2">DSM 18438</strain>
    </source>
</reference>
<name>A0A1I1E224_9GAMM</name>
<dbReference type="OrthoDB" id="6170025at2"/>